<dbReference type="PANTHER" id="PTHR34383">
    <property type="entry name" value="POLYPHOSPHATE:AMP PHOSPHOTRANSFERASE-RELATED"/>
    <property type="match status" value="1"/>
</dbReference>
<dbReference type="GO" id="GO:0006793">
    <property type="term" value="P:phosphorus metabolic process"/>
    <property type="evidence" value="ECO:0007669"/>
    <property type="project" value="InterPro"/>
</dbReference>
<dbReference type="NCBIfam" id="TIGR03707">
    <property type="entry name" value="PPK2_P_aer"/>
    <property type="match status" value="1"/>
</dbReference>
<sequence>MSLGPSKGARLDEGNGGVRGTRGQQEGARIHPPGVSCEIEPVVQALCDLPAATLPESILSLEELSDLHASREFIQLLRSKSVDVRRIKAAIDYENELEKLQVELVKMQRWVQEEGRRVAILFEGRDAAGKGGSIRRFTEYLNPRAMRVVALPKPSDEETGQWYFQRYMRQLPNRGEIVFFDRSWYNRAVVEPVNGFCTQEQYERFMRQVPEFEHMLVEDGVVLVKFWFSISKGIQSARIEARRKNPLKQWKLSPLDGKAEALWDSYTRYKEIMFGRTHTSFSPWMIVQANNKRKARLESIRYVLSILEYPGKQNAGVSLVPDPNVVMRFHRAAPKVD</sequence>
<evidence type="ECO:0000313" key="7">
    <source>
        <dbReference type="EMBL" id="TKC97900.1"/>
    </source>
</evidence>
<proteinExistence type="inferred from homology"/>
<dbReference type="PANTHER" id="PTHR34383:SF1">
    <property type="entry name" value="ADP-POLYPHOSPHATE PHOSPHOTRANSFERASE"/>
    <property type="match status" value="1"/>
</dbReference>
<dbReference type="Gene3D" id="3.40.50.300">
    <property type="entry name" value="P-loop containing nucleotide triphosphate hydrolases"/>
    <property type="match status" value="1"/>
</dbReference>
<dbReference type="Proteomes" id="UP000309215">
    <property type="component" value="Unassembled WGS sequence"/>
</dbReference>
<feature type="region of interest" description="Disordered" evidence="5">
    <location>
        <begin position="1"/>
        <end position="33"/>
    </location>
</feature>
<evidence type="ECO:0000256" key="4">
    <source>
        <dbReference type="RuleBase" id="RU369062"/>
    </source>
</evidence>
<evidence type="ECO:0000259" key="6">
    <source>
        <dbReference type="Pfam" id="PF03976"/>
    </source>
</evidence>
<keyword evidence="2 4" id="KW-0808">Transferase</keyword>
<comment type="function">
    <text evidence="4">Uses inorganic polyphosphate (polyP) as a donor to convert GDP to GTP or ADP to ATP.</text>
</comment>
<protein>
    <recommendedName>
        <fullName evidence="4">ADP/GDP-polyphosphate phosphotransferase</fullName>
        <ecNumber evidence="4">2.7.4.-</ecNumber>
    </recommendedName>
    <alternativeName>
        <fullName evidence="4">Polyphosphate kinase PPK2</fullName>
    </alternativeName>
</protein>
<comment type="caution">
    <text evidence="7">The sequence shown here is derived from an EMBL/GenBank/DDBJ whole genome shotgun (WGS) entry which is preliminary data.</text>
</comment>
<organism evidence="7 8">
    <name type="scientific">Polyangium fumosum</name>
    <dbReference type="NCBI Taxonomy" id="889272"/>
    <lineage>
        <taxon>Bacteria</taxon>
        <taxon>Pseudomonadati</taxon>
        <taxon>Myxococcota</taxon>
        <taxon>Polyangia</taxon>
        <taxon>Polyangiales</taxon>
        <taxon>Polyangiaceae</taxon>
        <taxon>Polyangium</taxon>
    </lineage>
</organism>
<dbReference type="AlphaFoldDB" id="A0A4U1IU86"/>
<evidence type="ECO:0000256" key="2">
    <source>
        <dbReference type="ARBA" id="ARBA00022679"/>
    </source>
</evidence>
<reference evidence="7 8" key="1">
    <citation type="submission" date="2019-04" db="EMBL/GenBank/DDBJ databases">
        <authorList>
            <person name="Li Y."/>
            <person name="Wang J."/>
        </authorList>
    </citation>
    <scope>NUCLEOTIDE SEQUENCE [LARGE SCALE GENOMIC DNA]</scope>
    <source>
        <strain evidence="7 8">DSM 14668</strain>
    </source>
</reference>
<dbReference type="InterPro" id="IPR027417">
    <property type="entry name" value="P-loop_NTPase"/>
</dbReference>
<dbReference type="EC" id="2.7.4.-" evidence="4"/>
<comment type="similarity">
    <text evidence="1 4">Belongs to the polyphosphate kinase 2 (PPK2) family. Class I subfamily.</text>
</comment>
<dbReference type="SUPFAM" id="SSF52540">
    <property type="entry name" value="P-loop containing nucleoside triphosphate hydrolases"/>
    <property type="match status" value="1"/>
</dbReference>
<keyword evidence="3 4" id="KW-0418">Kinase</keyword>
<evidence type="ECO:0000256" key="3">
    <source>
        <dbReference type="ARBA" id="ARBA00022777"/>
    </source>
</evidence>
<feature type="domain" description="Polyphosphate kinase-2-related" evidence="6">
    <location>
        <begin position="92"/>
        <end position="313"/>
    </location>
</feature>
<dbReference type="InterPro" id="IPR022486">
    <property type="entry name" value="PPK2_PA0141"/>
</dbReference>
<evidence type="ECO:0000256" key="1">
    <source>
        <dbReference type="ARBA" id="ARBA00009924"/>
    </source>
</evidence>
<keyword evidence="8" id="KW-1185">Reference proteome</keyword>
<dbReference type="EMBL" id="SSMQ01000079">
    <property type="protein sequence ID" value="TKC97900.1"/>
    <property type="molecule type" value="Genomic_DNA"/>
</dbReference>
<dbReference type="Pfam" id="PF03976">
    <property type="entry name" value="PPK2"/>
    <property type="match status" value="1"/>
</dbReference>
<accession>A0A4U1IU86</accession>
<evidence type="ECO:0000313" key="8">
    <source>
        <dbReference type="Proteomes" id="UP000309215"/>
    </source>
</evidence>
<evidence type="ECO:0000256" key="5">
    <source>
        <dbReference type="SAM" id="MobiDB-lite"/>
    </source>
</evidence>
<dbReference type="RefSeq" id="WP_136935097.1">
    <property type="nucleotide sequence ID" value="NZ_SSMQ01000079.1"/>
</dbReference>
<comment type="subunit">
    <text evidence="4">Homotetramer.</text>
</comment>
<dbReference type="OrthoDB" id="9775224at2"/>
<dbReference type="GO" id="GO:0008976">
    <property type="term" value="F:polyphosphate kinase activity"/>
    <property type="evidence" value="ECO:0007669"/>
    <property type="project" value="UniProtKB-UniRule"/>
</dbReference>
<dbReference type="InterPro" id="IPR022488">
    <property type="entry name" value="PPK2-related"/>
</dbReference>
<gene>
    <name evidence="7" type="primary">ppk2</name>
    <name evidence="7" type="ORF">E8A74_43725</name>
</gene>
<name>A0A4U1IU86_9BACT</name>